<dbReference type="EMBL" id="JAIZAY010000002">
    <property type="protein sequence ID" value="KAJ8046202.1"/>
    <property type="molecule type" value="Genomic_DNA"/>
</dbReference>
<organism evidence="2 3">
    <name type="scientific">Holothuria leucospilota</name>
    <name type="common">Black long sea cucumber</name>
    <name type="synonym">Mertensiothuria leucospilota</name>
    <dbReference type="NCBI Taxonomy" id="206669"/>
    <lineage>
        <taxon>Eukaryota</taxon>
        <taxon>Metazoa</taxon>
        <taxon>Echinodermata</taxon>
        <taxon>Eleutherozoa</taxon>
        <taxon>Echinozoa</taxon>
        <taxon>Holothuroidea</taxon>
        <taxon>Aspidochirotacea</taxon>
        <taxon>Aspidochirotida</taxon>
        <taxon>Holothuriidae</taxon>
        <taxon>Holothuria</taxon>
    </lineage>
</organism>
<accession>A0A9Q1CIR5</accession>
<keyword evidence="1" id="KW-1133">Transmembrane helix</keyword>
<dbReference type="PANTHER" id="PTHR15066">
    <property type="entry name" value="TRANSMEMBRANE PROTEIN 187"/>
    <property type="match status" value="1"/>
</dbReference>
<protein>
    <submittedName>
        <fullName evidence="2">Uncharacterized protein</fullName>
    </submittedName>
</protein>
<evidence type="ECO:0000313" key="3">
    <source>
        <dbReference type="Proteomes" id="UP001152320"/>
    </source>
</evidence>
<dbReference type="OrthoDB" id="5973769at2759"/>
<proteinExistence type="predicted"/>
<feature type="transmembrane region" description="Helical" evidence="1">
    <location>
        <begin position="63"/>
        <end position="81"/>
    </location>
</feature>
<evidence type="ECO:0000313" key="2">
    <source>
        <dbReference type="EMBL" id="KAJ8046202.1"/>
    </source>
</evidence>
<evidence type="ECO:0000256" key="1">
    <source>
        <dbReference type="SAM" id="Phobius"/>
    </source>
</evidence>
<dbReference type="PANTHER" id="PTHR15066:SF0">
    <property type="entry name" value="TRANSMEMBRANE PROTEIN 187"/>
    <property type="match status" value="1"/>
</dbReference>
<dbReference type="Proteomes" id="UP001152320">
    <property type="component" value="Chromosome 2"/>
</dbReference>
<dbReference type="Pfam" id="PF15100">
    <property type="entry name" value="TMEM187"/>
    <property type="match status" value="1"/>
</dbReference>
<reference evidence="2" key="1">
    <citation type="submission" date="2021-10" db="EMBL/GenBank/DDBJ databases">
        <title>Tropical sea cucumber genome reveals ecological adaptation and Cuvierian tubules defense mechanism.</title>
        <authorList>
            <person name="Chen T."/>
        </authorList>
    </citation>
    <scope>NUCLEOTIDE SEQUENCE</scope>
    <source>
        <strain evidence="2">Nanhai2018</strain>
        <tissue evidence="2">Muscle</tissue>
    </source>
</reference>
<keyword evidence="3" id="KW-1185">Reference proteome</keyword>
<sequence>MTEIVSATFLPVLVVASILALSVYLDLYNSVYVELGFEHYAEKANSTLGGYKFPVWMKMPANTLVNVGYVGVGFLWLLRVTSSDKLHETDIATNLYMVSIFAWMAIIYGFTQFARIVTQSLFWAVLDQWFTLPFFCWTIIWSRTVQHGWKAQSAVLILVLSILSYNLALLHKFGFDVALGVHIAVAFWHGSSVVRRDQVANLENYLDEAGEFASVFSSESSWALVFGCGVWKPIVVYVCFEHHQGM</sequence>
<dbReference type="InterPro" id="IPR028066">
    <property type="entry name" value="TMEM187"/>
</dbReference>
<feature type="transmembrane region" description="Helical" evidence="1">
    <location>
        <begin position="221"/>
        <end position="240"/>
    </location>
</feature>
<feature type="transmembrane region" description="Helical" evidence="1">
    <location>
        <begin position="153"/>
        <end position="171"/>
    </location>
</feature>
<dbReference type="AlphaFoldDB" id="A0A9Q1CIR5"/>
<keyword evidence="1" id="KW-0812">Transmembrane</keyword>
<dbReference type="GO" id="GO:0030133">
    <property type="term" value="C:transport vesicle"/>
    <property type="evidence" value="ECO:0007669"/>
    <property type="project" value="TreeGrafter"/>
</dbReference>
<feature type="transmembrane region" description="Helical" evidence="1">
    <location>
        <begin position="93"/>
        <end position="114"/>
    </location>
</feature>
<name>A0A9Q1CIR5_HOLLE</name>
<comment type="caution">
    <text evidence="2">The sequence shown here is derived from an EMBL/GenBank/DDBJ whole genome shotgun (WGS) entry which is preliminary data.</text>
</comment>
<keyword evidence="1" id="KW-0472">Membrane</keyword>
<feature type="transmembrane region" description="Helical" evidence="1">
    <location>
        <begin position="120"/>
        <end position="141"/>
    </location>
</feature>
<gene>
    <name evidence="2" type="ORF">HOLleu_04807</name>
</gene>